<dbReference type="EMBL" id="BMZH01000010">
    <property type="protein sequence ID" value="GHB00087.1"/>
    <property type="molecule type" value="Genomic_DNA"/>
</dbReference>
<dbReference type="InterPro" id="IPR010865">
    <property type="entry name" value="DUF1499"/>
</dbReference>
<gene>
    <name evidence="1" type="ORF">GCM10009069_23640</name>
</gene>
<keyword evidence="2" id="KW-1185">Reference proteome</keyword>
<evidence type="ECO:0000313" key="2">
    <source>
        <dbReference type="Proteomes" id="UP000634004"/>
    </source>
</evidence>
<dbReference type="PIRSF" id="PIRSF026426">
    <property type="entry name" value="DUF1499"/>
    <property type="match status" value="1"/>
</dbReference>
<dbReference type="AlphaFoldDB" id="A0A8J3CU37"/>
<dbReference type="Proteomes" id="UP000634004">
    <property type="component" value="Unassembled WGS sequence"/>
</dbReference>
<protein>
    <recommendedName>
        <fullName evidence="3">DUF1499 domain-containing protein</fullName>
    </recommendedName>
</protein>
<dbReference type="RefSeq" id="WP_233354128.1">
    <property type="nucleotide sequence ID" value="NZ_BMZH01000010.1"/>
</dbReference>
<proteinExistence type="predicted"/>
<organism evidence="1 2">
    <name type="scientific">Algimonas arctica</name>
    <dbReference type="NCBI Taxonomy" id="1479486"/>
    <lineage>
        <taxon>Bacteria</taxon>
        <taxon>Pseudomonadati</taxon>
        <taxon>Pseudomonadota</taxon>
        <taxon>Alphaproteobacteria</taxon>
        <taxon>Maricaulales</taxon>
        <taxon>Robiginitomaculaceae</taxon>
        <taxon>Algimonas</taxon>
    </lineage>
</organism>
<reference evidence="1" key="2">
    <citation type="submission" date="2020-09" db="EMBL/GenBank/DDBJ databases">
        <authorList>
            <person name="Sun Q."/>
            <person name="Kim S."/>
        </authorList>
    </citation>
    <scope>NUCLEOTIDE SEQUENCE</scope>
    <source>
        <strain evidence="1">KCTC 32513</strain>
    </source>
</reference>
<evidence type="ECO:0000313" key="1">
    <source>
        <dbReference type="EMBL" id="GHB00087.1"/>
    </source>
</evidence>
<reference evidence="1" key="1">
    <citation type="journal article" date="2014" name="Int. J. Syst. Evol. Microbiol.">
        <title>Complete genome sequence of Corynebacterium casei LMG S-19264T (=DSM 44701T), isolated from a smear-ripened cheese.</title>
        <authorList>
            <consortium name="US DOE Joint Genome Institute (JGI-PGF)"/>
            <person name="Walter F."/>
            <person name="Albersmeier A."/>
            <person name="Kalinowski J."/>
            <person name="Ruckert C."/>
        </authorList>
    </citation>
    <scope>NUCLEOTIDE SEQUENCE</scope>
    <source>
        <strain evidence="1">KCTC 32513</strain>
    </source>
</reference>
<accession>A0A8J3CU37</accession>
<evidence type="ECO:0008006" key="3">
    <source>
        <dbReference type="Google" id="ProtNLM"/>
    </source>
</evidence>
<dbReference type="Pfam" id="PF07386">
    <property type="entry name" value="DUF1499"/>
    <property type="match status" value="1"/>
</dbReference>
<comment type="caution">
    <text evidence="1">The sequence shown here is derived from an EMBL/GenBank/DDBJ whole genome shotgun (WGS) entry which is preliminary data.</text>
</comment>
<name>A0A8J3CU37_9PROT</name>
<sequence length="137" mass="14850">MRLLFLIPAVILTGMIILSLLSQRGKAKGLIEGRLAPLPMKPNCVSSESGTDEHKAVLPLPTDKDGLKAAVAKTGGTITAESDDYISATYTSGLMRFVDDVEFRRDGMVWQVRSASRVGHSDMGANRKRIEALHKAL</sequence>
<dbReference type="PANTHER" id="PTHR34801:SF6">
    <property type="entry name" value="SLL1620 PROTEIN"/>
    <property type="match status" value="1"/>
</dbReference>
<dbReference type="PANTHER" id="PTHR34801">
    <property type="entry name" value="EXPRESSED PROTEIN"/>
    <property type="match status" value="1"/>
</dbReference>